<organism evidence="1 2">
    <name type="scientific">Cymbomonas tetramitiformis</name>
    <dbReference type="NCBI Taxonomy" id="36881"/>
    <lineage>
        <taxon>Eukaryota</taxon>
        <taxon>Viridiplantae</taxon>
        <taxon>Chlorophyta</taxon>
        <taxon>Pyramimonadophyceae</taxon>
        <taxon>Pyramimonadales</taxon>
        <taxon>Pyramimonadaceae</taxon>
        <taxon>Cymbomonas</taxon>
    </lineage>
</organism>
<name>A0AAE0LI64_9CHLO</name>
<dbReference type="Proteomes" id="UP001190700">
    <property type="component" value="Unassembled WGS sequence"/>
</dbReference>
<dbReference type="EMBL" id="LGRX02001493">
    <property type="protein sequence ID" value="KAK3286097.1"/>
    <property type="molecule type" value="Genomic_DNA"/>
</dbReference>
<protein>
    <submittedName>
        <fullName evidence="1">Uncharacterized protein</fullName>
    </submittedName>
</protein>
<evidence type="ECO:0000313" key="2">
    <source>
        <dbReference type="Proteomes" id="UP001190700"/>
    </source>
</evidence>
<dbReference type="Gene3D" id="2.40.100.10">
    <property type="entry name" value="Cyclophilin-like"/>
    <property type="match status" value="1"/>
</dbReference>
<dbReference type="SUPFAM" id="SSF50891">
    <property type="entry name" value="Cyclophilin-like"/>
    <property type="match status" value="1"/>
</dbReference>
<proteinExistence type="predicted"/>
<accession>A0AAE0LI64</accession>
<dbReference type="PANTHER" id="PTHR46873:SF1">
    <property type="entry name" value="EXPRESSED PROTEIN"/>
    <property type="match status" value="1"/>
</dbReference>
<gene>
    <name evidence="1" type="ORF">CYMTET_6331</name>
</gene>
<reference evidence="1 2" key="1">
    <citation type="journal article" date="2015" name="Genome Biol. Evol.">
        <title>Comparative Genomics of a Bacterivorous Green Alga Reveals Evolutionary Causalities and Consequences of Phago-Mixotrophic Mode of Nutrition.</title>
        <authorList>
            <person name="Burns J.A."/>
            <person name="Paasch A."/>
            <person name="Narechania A."/>
            <person name="Kim E."/>
        </authorList>
    </citation>
    <scope>NUCLEOTIDE SEQUENCE [LARGE SCALE GENOMIC DNA]</scope>
    <source>
        <strain evidence="1 2">PLY_AMNH</strain>
    </source>
</reference>
<dbReference type="AlphaFoldDB" id="A0AAE0LI64"/>
<keyword evidence="2" id="KW-1185">Reference proteome</keyword>
<evidence type="ECO:0000313" key="1">
    <source>
        <dbReference type="EMBL" id="KAK3286097.1"/>
    </source>
</evidence>
<comment type="caution">
    <text evidence="1">The sequence shown here is derived from an EMBL/GenBank/DDBJ whole genome shotgun (WGS) entry which is preliminary data.</text>
</comment>
<dbReference type="InterPro" id="IPR029000">
    <property type="entry name" value="Cyclophilin-like_dom_sf"/>
</dbReference>
<sequence>MDVVLVEFTEMKPNLRRASDRLMPLSKGTVCLIAQTSEFFISVGEHPEWNGSFIVWGEVEDMKVIDTVTTLPYKDFKHPQYGTVMRMLLSEIRFDMEME</sequence>
<dbReference type="PANTHER" id="PTHR46873">
    <property type="entry name" value="EXPRESSED PROTEIN"/>
    <property type="match status" value="1"/>
</dbReference>